<sequence>MTVDLSAEPSFNVHVKLDRYIAKLNEYGKQGWRLISGTDDWKYSIFEREIEDKEE</sequence>
<gene>
    <name evidence="1" type="ORF">IAB51_01860</name>
</gene>
<name>A0A9D1K009_9FIRM</name>
<dbReference type="Proteomes" id="UP000824002">
    <property type="component" value="Unassembled WGS sequence"/>
</dbReference>
<reference evidence="1" key="1">
    <citation type="submission" date="2020-10" db="EMBL/GenBank/DDBJ databases">
        <authorList>
            <person name="Gilroy R."/>
        </authorList>
    </citation>
    <scope>NUCLEOTIDE SEQUENCE</scope>
    <source>
        <strain evidence="1">CHK199-13235</strain>
    </source>
</reference>
<dbReference type="AlphaFoldDB" id="A0A9D1K009"/>
<dbReference type="EMBL" id="DVJP01000017">
    <property type="protein sequence ID" value="HIS75533.1"/>
    <property type="molecule type" value="Genomic_DNA"/>
</dbReference>
<comment type="caution">
    <text evidence="1">The sequence shown here is derived from an EMBL/GenBank/DDBJ whole genome shotgun (WGS) entry which is preliminary data.</text>
</comment>
<reference evidence="1" key="2">
    <citation type="journal article" date="2021" name="PeerJ">
        <title>Extensive microbial diversity within the chicken gut microbiome revealed by metagenomics and culture.</title>
        <authorList>
            <person name="Gilroy R."/>
            <person name="Ravi A."/>
            <person name="Getino M."/>
            <person name="Pursley I."/>
            <person name="Horton D.L."/>
            <person name="Alikhan N.F."/>
            <person name="Baker D."/>
            <person name="Gharbi K."/>
            <person name="Hall N."/>
            <person name="Watson M."/>
            <person name="Adriaenssens E.M."/>
            <person name="Foster-Nyarko E."/>
            <person name="Jarju S."/>
            <person name="Secka A."/>
            <person name="Antonio M."/>
            <person name="Oren A."/>
            <person name="Chaudhuri R.R."/>
            <person name="La Ragione R."/>
            <person name="Hildebrand F."/>
            <person name="Pallen M.J."/>
        </authorList>
    </citation>
    <scope>NUCLEOTIDE SEQUENCE</scope>
    <source>
        <strain evidence="1">CHK199-13235</strain>
    </source>
</reference>
<evidence type="ECO:0000313" key="1">
    <source>
        <dbReference type="EMBL" id="HIS75533.1"/>
    </source>
</evidence>
<accession>A0A9D1K009</accession>
<protein>
    <submittedName>
        <fullName evidence="1">DUF4177 domain-containing protein</fullName>
    </submittedName>
</protein>
<evidence type="ECO:0000313" key="2">
    <source>
        <dbReference type="Proteomes" id="UP000824002"/>
    </source>
</evidence>
<proteinExistence type="predicted"/>
<organism evidence="1 2">
    <name type="scientific">Candidatus Merdivicinus excrementipullorum</name>
    <dbReference type="NCBI Taxonomy" id="2840867"/>
    <lineage>
        <taxon>Bacteria</taxon>
        <taxon>Bacillati</taxon>
        <taxon>Bacillota</taxon>
        <taxon>Clostridia</taxon>
        <taxon>Eubacteriales</taxon>
        <taxon>Oscillospiraceae</taxon>
        <taxon>Oscillospiraceae incertae sedis</taxon>
        <taxon>Candidatus Merdivicinus</taxon>
    </lineage>
</organism>